<evidence type="ECO:0008006" key="4">
    <source>
        <dbReference type="Google" id="ProtNLM"/>
    </source>
</evidence>
<feature type="transmembrane region" description="Helical" evidence="1">
    <location>
        <begin position="119"/>
        <end position="140"/>
    </location>
</feature>
<keyword evidence="1" id="KW-1133">Transmembrane helix</keyword>
<evidence type="ECO:0000313" key="3">
    <source>
        <dbReference type="Proteomes" id="UP000019267"/>
    </source>
</evidence>
<dbReference type="Proteomes" id="UP000019267">
    <property type="component" value="Chromosome"/>
</dbReference>
<dbReference type="OrthoDB" id="397671at2"/>
<dbReference type="STRING" id="1276246.SCULI_v1c00460"/>
<evidence type="ECO:0000313" key="2">
    <source>
        <dbReference type="EMBL" id="AHI52387.1"/>
    </source>
</evidence>
<dbReference type="NCBIfam" id="NF045987">
    <property type="entry name" value="SPE_1075_fam"/>
    <property type="match status" value="1"/>
</dbReference>
<feature type="transmembrane region" description="Helical" evidence="1">
    <location>
        <begin position="240"/>
        <end position="265"/>
    </location>
</feature>
<feature type="transmembrane region" description="Helical" evidence="1">
    <location>
        <begin position="163"/>
        <end position="182"/>
    </location>
</feature>
<dbReference type="Pfam" id="PF19700">
    <property type="entry name" value="DUF6198"/>
    <property type="match status" value="1"/>
</dbReference>
<protein>
    <recommendedName>
        <fullName evidence="4">Transmembrane protein</fullName>
    </recommendedName>
</protein>
<feature type="transmembrane region" description="Helical" evidence="1">
    <location>
        <begin position="211"/>
        <end position="228"/>
    </location>
</feature>
<keyword evidence="3" id="KW-1185">Reference proteome</keyword>
<name>W6A5X0_9MOLU</name>
<organism evidence="2 3">
    <name type="scientific">Spiroplasma culicicola AES-1</name>
    <dbReference type="NCBI Taxonomy" id="1276246"/>
    <lineage>
        <taxon>Bacteria</taxon>
        <taxon>Bacillati</taxon>
        <taxon>Mycoplasmatota</taxon>
        <taxon>Mollicutes</taxon>
        <taxon>Entomoplasmatales</taxon>
        <taxon>Spiroplasmataceae</taxon>
        <taxon>Spiroplasma</taxon>
    </lineage>
</organism>
<keyword evidence="1" id="KW-0812">Transmembrane</keyword>
<accession>W6A5X0</accession>
<feature type="transmembrane region" description="Helical" evidence="1">
    <location>
        <begin position="20"/>
        <end position="41"/>
    </location>
</feature>
<feature type="transmembrane region" description="Helical" evidence="1">
    <location>
        <begin position="79"/>
        <end position="98"/>
    </location>
</feature>
<dbReference type="HOGENOM" id="CLU_979718_0_0_14"/>
<evidence type="ECO:0000256" key="1">
    <source>
        <dbReference type="SAM" id="Phobius"/>
    </source>
</evidence>
<reference evidence="2 3" key="1">
    <citation type="journal article" date="2014" name="Genome Biol. Evol.">
        <title>Molecular evolution of the substrate utilization strategies and putative virulence factors in mosquito-associated Spiroplasma species.</title>
        <authorList>
            <person name="Chang T.H."/>
            <person name="Lo W.S."/>
            <person name="Ku C."/>
            <person name="Chen L.L."/>
            <person name="Kuo C.H."/>
        </authorList>
    </citation>
    <scope>NUCLEOTIDE SEQUENCE [LARGE SCALE GENOMIC DNA]</scope>
    <source>
        <strain evidence="2">AES-1</strain>
    </source>
</reference>
<dbReference type="KEGG" id="scq:SCULI_v1c00460"/>
<dbReference type="PATRIC" id="fig|1276246.3.peg.45"/>
<dbReference type="EMBL" id="CP006681">
    <property type="protein sequence ID" value="AHI52387.1"/>
    <property type="molecule type" value="Genomic_DNA"/>
</dbReference>
<dbReference type="InterPro" id="IPR038750">
    <property type="entry name" value="YczE/YyaS-like"/>
</dbReference>
<dbReference type="AlphaFoldDB" id="W6A5X0"/>
<proteinExistence type="predicted"/>
<keyword evidence="1" id="KW-0472">Membrane</keyword>
<dbReference type="eggNOG" id="ENOG5034235">
    <property type="taxonomic scope" value="Bacteria"/>
</dbReference>
<dbReference type="RefSeq" id="WP_025362633.1">
    <property type="nucleotide sequence ID" value="NZ_CP006681.1"/>
</dbReference>
<sequence length="280" mass="31259">MKSWFKEQTGYIKKDWRVLLVKASLLIAGMFIMALGIRLYIPTGIGKSQVDFTIFTLIGLKLGNGDVTSAAAYDSYSGMLLYFYLVIALISASMSLVNSIKKYREAKDKGIWVNFSFKIMADIFVSLMLPLIVLMFQKIINEDSIVNLIKSDSTSTDVNPGKASWFFALAFLIYALGIALWVKSGWILGPYNSICQEFITLTKIQYGTGRIIMDLLMAAPGLILFWIIPSGDVSTMDFLFTNFSIATMVFLFCTGPLVAQIIKILNKAVDYEKLKVISTN</sequence>
<gene>
    <name evidence="2" type="ORF">SCULI_v1c00460</name>
</gene>